<evidence type="ECO:0000313" key="3">
    <source>
        <dbReference type="EMBL" id="CAB9514535.1"/>
    </source>
</evidence>
<reference evidence="3" key="1">
    <citation type="submission" date="2020-06" db="EMBL/GenBank/DDBJ databases">
        <authorList>
            <consortium name="Plant Systems Biology data submission"/>
        </authorList>
    </citation>
    <scope>NUCLEOTIDE SEQUENCE</scope>
    <source>
        <strain evidence="3">D6</strain>
    </source>
</reference>
<feature type="compositionally biased region" description="Low complexity" evidence="1">
    <location>
        <begin position="242"/>
        <end position="255"/>
    </location>
</feature>
<keyword evidence="4" id="KW-1185">Reference proteome</keyword>
<feature type="compositionally biased region" description="Low complexity" evidence="1">
    <location>
        <begin position="1037"/>
        <end position="1053"/>
    </location>
</feature>
<evidence type="ECO:0000256" key="1">
    <source>
        <dbReference type="SAM" id="MobiDB-lite"/>
    </source>
</evidence>
<sequence>MSLNRDPEYIRFLNLIARTYMLPFNFDNYDELPLTLQTTYKAYAWTKYYEIDISAAQFGAVVPDEEVDVLRGFCNETSDFIETLVHSISPTSAPTPVPTTTSPVLPAPTFPPLSFDVETANTMVMSESASISDLPIQCRRAMFGSDSERDGFLLPEEYTMFANRMSSNAYLQAGSFDALPLELQENFHNLADEGRIDIFGAIPSQWSQATPQQRAFLQLVCFRTEGALVKAHEAKEQHNNQTVTHTATPTTVSPTTLLPANNTVAPTPFQTTNANANNTNSTTNPPNTTIANGNASNNNSHPGFEEGKRKRNVIAAIVGSILIVMLGLYLARDKQDRLKEFASNVYSRLKKRVQEAHKQHQRRQSQRRQNNAKISPALSTDTDDVKSNNGGYRHHPHPDFRRRHEIYDVESLQHERTGFLEDQRIGTENVVLQVGDEVEADHDAHDMKPHIRQSDGSSSLGFKTVRVNPEEFTTRPYGRKTFSMRFDPDDEIPDERDNTRDVEENTNYATHVHQLDHHDIDLGTEEETHINEDFRDYRFDDLESDSSAMSLYCSSVADEGSRAKARNQIPNRAKKQIGKKKKKVTIDVDNSEEPIVDTIPRRGSRLNQEPRAETISSPRRGSNTMYPANRFGPNAPSESKSDSGQHGHLRGHSVPCLSPRARRQISARKGTLGGSSHHQRDENQQNRNRRQSGSSRQKPLRTAARPTPAKRTSAKNPKRRSLKKAPSVSSLEEPSEQAKELSVASKADNQKESTVPQSPEKATVKKTFTRQQKKHSPTPSRTVHFEEVELEKPVDRFLRYAMDESSTESSDASESTHDHDHDHDEGSSRSNTTPLQAKMEDELELPERHRTIAIDVALSDEEETSLTEMSRQGSLERSRDSPPVSPRQENKKVTHRCEPKDFGGKDRHNSSLVETRRHASLSPAQTRPTQAQSEKKVNDPMKEKSTNTMRSAFMRAILGDSSGDSTPKTKSQPANEKGKVINVDCKTIDMEKRPLMEVDTMSFSSDSASFHPHSPVNSITKGLVRGDSDSTYYGNASETSSTFPPESSTSESFALPEDESGTAANDSTQPSTKAATKDPIAEIRELVAIVMPTEQEKITHMLDQYKGREIVLLQTLRRLEARSSARRRRGSTVYAAKSTTDPKRSSLDTAKEALRRSSVVTENAELLAASATAVAASPTLAEGSERSEKTAMLDLETSSEGGLEEDEFSLDSTYVDDDMKRSSGSILGDDDGSWSVFSGGVRFAV</sequence>
<feature type="compositionally biased region" description="Low complexity" evidence="1">
    <location>
        <begin position="803"/>
        <end position="813"/>
    </location>
</feature>
<feature type="compositionally biased region" description="Basic and acidic residues" evidence="1">
    <location>
        <begin position="814"/>
        <end position="827"/>
    </location>
</feature>
<feature type="region of interest" description="Disordered" evidence="1">
    <location>
        <begin position="1004"/>
        <end position="1079"/>
    </location>
</feature>
<feature type="region of interest" description="Disordered" evidence="1">
    <location>
        <begin position="234"/>
        <end position="255"/>
    </location>
</feature>
<gene>
    <name evidence="3" type="ORF">SEMRO_659_G182900.1</name>
</gene>
<feature type="compositionally biased region" description="Basic and acidic residues" evidence="1">
    <location>
        <begin position="783"/>
        <end position="802"/>
    </location>
</feature>
<keyword evidence="2" id="KW-1133">Transmembrane helix</keyword>
<keyword evidence="2" id="KW-0812">Transmembrane</keyword>
<name>A0A9N8E9K7_9STRA</name>
<feature type="compositionally biased region" description="Polar residues" evidence="1">
    <location>
        <begin position="922"/>
        <end position="932"/>
    </location>
</feature>
<feature type="compositionally biased region" description="Polar residues" evidence="1">
    <location>
        <begin position="1062"/>
        <end position="1074"/>
    </location>
</feature>
<feature type="compositionally biased region" description="Basic residues" evidence="1">
    <location>
        <begin position="712"/>
        <end position="723"/>
    </location>
</feature>
<dbReference type="Proteomes" id="UP001153069">
    <property type="component" value="Unassembled WGS sequence"/>
</dbReference>
<keyword evidence="2" id="KW-0472">Membrane</keyword>
<feature type="compositionally biased region" description="Polar residues" evidence="1">
    <location>
        <begin position="962"/>
        <end position="974"/>
    </location>
</feature>
<feature type="compositionally biased region" description="Basic and acidic residues" evidence="1">
    <location>
        <begin position="888"/>
        <end position="917"/>
    </location>
</feature>
<feature type="compositionally biased region" description="Basic residues" evidence="1">
    <location>
        <begin position="572"/>
        <end position="583"/>
    </location>
</feature>
<organism evidence="3 4">
    <name type="scientific">Seminavis robusta</name>
    <dbReference type="NCBI Taxonomy" id="568900"/>
    <lineage>
        <taxon>Eukaryota</taxon>
        <taxon>Sar</taxon>
        <taxon>Stramenopiles</taxon>
        <taxon>Ochrophyta</taxon>
        <taxon>Bacillariophyta</taxon>
        <taxon>Bacillariophyceae</taxon>
        <taxon>Bacillariophycidae</taxon>
        <taxon>Naviculales</taxon>
        <taxon>Naviculaceae</taxon>
        <taxon>Seminavis</taxon>
    </lineage>
</organism>
<comment type="caution">
    <text evidence="3">The sequence shown here is derived from an EMBL/GenBank/DDBJ whole genome shotgun (WGS) entry which is preliminary data.</text>
</comment>
<feature type="compositionally biased region" description="Basic residues" evidence="1">
    <location>
        <begin position="767"/>
        <end position="776"/>
    </location>
</feature>
<feature type="compositionally biased region" description="Basic and acidic residues" evidence="1">
    <location>
        <begin position="933"/>
        <end position="945"/>
    </location>
</feature>
<feature type="compositionally biased region" description="Polar residues" evidence="1">
    <location>
        <begin position="614"/>
        <end position="626"/>
    </location>
</feature>
<feature type="region of interest" description="Disordered" evidence="1">
    <location>
        <begin position="1196"/>
        <end position="1215"/>
    </location>
</feature>
<protein>
    <submittedName>
        <fullName evidence="3">Uncharacterized protein</fullName>
    </submittedName>
</protein>
<feature type="region of interest" description="Disordered" evidence="1">
    <location>
        <begin position="558"/>
        <end position="978"/>
    </location>
</feature>
<feature type="compositionally biased region" description="Polar residues" evidence="1">
    <location>
        <begin position="371"/>
        <end position="380"/>
    </location>
</feature>
<proteinExistence type="predicted"/>
<feature type="region of interest" description="Disordered" evidence="1">
    <location>
        <begin position="352"/>
        <end position="399"/>
    </location>
</feature>
<evidence type="ECO:0000313" key="4">
    <source>
        <dbReference type="Proteomes" id="UP001153069"/>
    </source>
</evidence>
<accession>A0A9N8E9K7</accession>
<evidence type="ECO:0000256" key="2">
    <source>
        <dbReference type="SAM" id="Phobius"/>
    </source>
</evidence>
<dbReference type="EMBL" id="CAICTM010000658">
    <property type="protein sequence ID" value="CAB9514535.1"/>
    <property type="molecule type" value="Genomic_DNA"/>
</dbReference>
<dbReference type="AlphaFoldDB" id="A0A9N8E9K7"/>
<feature type="transmembrane region" description="Helical" evidence="2">
    <location>
        <begin position="313"/>
        <end position="331"/>
    </location>
</feature>